<gene>
    <name evidence="8" type="ORF">CDL12_25696</name>
</gene>
<keyword evidence="5 7" id="KW-0418">Kinase</keyword>
<evidence type="ECO:0000313" key="9">
    <source>
        <dbReference type="Proteomes" id="UP000231279"/>
    </source>
</evidence>
<dbReference type="PANTHER" id="PTHR23359">
    <property type="entry name" value="NUCLEOTIDE KINASE"/>
    <property type="match status" value="1"/>
</dbReference>
<evidence type="ECO:0000256" key="5">
    <source>
        <dbReference type="ARBA" id="ARBA00022777"/>
    </source>
</evidence>
<protein>
    <recommendedName>
        <fullName evidence="2">adenylate kinase</fullName>
        <ecNumber evidence="2">2.7.4.3</ecNumber>
    </recommendedName>
    <alternativeName>
        <fullName evidence="6">ATP:AMP phosphotransferase</fullName>
    </alternativeName>
</protein>
<keyword evidence="9" id="KW-1185">Reference proteome</keyword>
<dbReference type="EMBL" id="NKXS01006250">
    <property type="protein sequence ID" value="PIN01799.1"/>
    <property type="molecule type" value="Genomic_DNA"/>
</dbReference>
<dbReference type="Pfam" id="PF00406">
    <property type="entry name" value="ADK"/>
    <property type="match status" value="1"/>
</dbReference>
<evidence type="ECO:0000256" key="4">
    <source>
        <dbReference type="ARBA" id="ARBA00022741"/>
    </source>
</evidence>
<comment type="similarity">
    <text evidence="1 7">Belongs to the adenylate kinase family.</text>
</comment>
<dbReference type="GO" id="GO:0005524">
    <property type="term" value="F:ATP binding"/>
    <property type="evidence" value="ECO:0007669"/>
    <property type="project" value="InterPro"/>
</dbReference>
<dbReference type="Gene3D" id="3.40.50.300">
    <property type="entry name" value="P-loop containing nucleotide triphosphate hydrolases"/>
    <property type="match status" value="1"/>
</dbReference>
<dbReference type="PROSITE" id="PS00113">
    <property type="entry name" value="ADENYLATE_KINASE"/>
    <property type="match status" value="1"/>
</dbReference>
<name>A0A2G9G917_9LAMI</name>
<dbReference type="InterPro" id="IPR000850">
    <property type="entry name" value="Adenylat/UMP-CMP_kin"/>
</dbReference>
<dbReference type="OrthoDB" id="442176at2759"/>
<comment type="caution">
    <text evidence="8">The sequence shown here is derived from an EMBL/GenBank/DDBJ whole genome shotgun (WGS) entry which is preliminary data.</text>
</comment>
<evidence type="ECO:0000256" key="7">
    <source>
        <dbReference type="RuleBase" id="RU003330"/>
    </source>
</evidence>
<keyword evidence="4" id="KW-0547">Nucleotide-binding</keyword>
<evidence type="ECO:0000256" key="3">
    <source>
        <dbReference type="ARBA" id="ARBA00022679"/>
    </source>
</evidence>
<reference evidence="9" key="1">
    <citation type="journal article" date="2018" name="Gigascience">
        <title>Genome assembly of the Pink Ipe (Handroanthus impetiginosus, Bignoniaceae), a highly valued, ecologically keystone Neotropical timber forest tree.</title>
        <authorList>
            <person name="Silva-Junior O.B."/>
            <person name="Grattapaglia D."/>
            <person name="Novaes E."/>
            <person name="Collevatti R.G."/>
        </authorList>
    </citation>
    <scope>NUCLEOTIDE SEQUENCE [LARGE SCALE GENOMIC DNA]</scope>
    <source>
        <strain evidence="9">cv. UFG-1</strain>
    </source>
</reference>
<sequence>MATENKDKAVVLGESGYETQPLPYELARDPCQYIIIPQKLFTSTDLHNHCGPGSGKGTQCSMIAEHYGFFHLSAGELLQKEVDSGSENKEMIECYRMEGKLLPSGMVIKLLQKAMEKSQTKRFLIDGFPRNKENLGAAEDIMKIEPELVLLIECSGEVLISRLLNRNQGRADDNRETIEKRLKVYHESTLPLIDYYSSKGKLCKVDGEASKEKVFESIKKFLCKLNLRDEE</sequence>
<dbReference type="PRINTS" id="PR00094">
    <property type="entry name" value="ADENYLTKNASE"/>
</dbReference>
<dbReference type="SUPFAM" id="SSF52540">
    <property type="entry name" value="P-loop containing nucleoside triphosphate hydrolases"/>
    <property type="match status" value="1"/>
</dbReference>
<accession>A0A2G9G917</accession>
<dbReference type="CDD" id="cd01428">
    <property type="entry name" value="ADK"/>
    <property type="match status" value="1"/>
</dbReference>
<evidence type="ECO:0000313" key="8">
    <source>
        <dbReference type="EMBL" id="PIN01799.1"/>
    </source>
</evidence>
<dbReference type="GO" id="GO:0004017">
    <property type="term" value="F:AMP kinase activity"/>
    <property type="evidence" value="ECO:0007669"/>
    <property type="project" value="UniProtKB-EC"/>
</dbReference>
<proteinExistence type="inferred from homology"/>
<keyword evidence="3 7" id="KW-0808">Transferase</keyword>
<dbReference type="HAMAP" id="MF_00235">
    <property type="entry name" value="Adenylate_kinase_Adk"/>
    <property type="match status" value="1"/>
</dbReference>
<dbReference type="AlphaFoldDB" id="A0A2G9G917"/>
<evidence type="ECO:0000256" key="6">
    <source>
        <dbReference type="ARBA" id="ARBA00031517"/>
    </source>
</evidence>
<dbReference type="Proteomes" id="UP000231279">
    <property type="component" value="Unassembled WGS sequence"/>
</dbReference>
<dbReference type="EC" id="2.7.4.3" evidence="2"/>
<evidence type="ECO:0000256" key="2">
    <source>
        <dbReference type="ARBA" id="ARBA00012955"/>
    </source>
</evidence>
<dbReference type="InterPro" id="IPR027417">
    <property type="entry name" value="P-loop_NTPase"/>
</dbReference>
<organism evidence="8 9">
    <name type="scientific">Handroanthus impetiginosus</name>
    <dbReference type="NCBI Taxonomy" id="429701"/>
    <lineage>
        <taxon>Eukaryota</taxon>
        <taxon>Viridiplantae</taxon>
        <taxon>Streptophyta</taxon>
        <taxon>Embryophyta</taxon>
        <taxon>Tracheophyta</taxon>
        <taxon>Spermatophyta</taxon>
        <taxon>Magnoliopsida</taxon>
        <taxon>eudicotyledons</taxon>
        <taxon>Gunneridae</taxon>
        <taxon>Pentapetalae</taxon>
        <taxon>asterids</taxon>
        <taxon>lamiids</taxon>
        <taxon>Lamiales</taxon>
        <taxon>Bignoniaceae</taxon>
        <taxon>Crescentiina</taxon>
        <taxon>Tabebuia alliance</taxon>
        <taxon>Handroanthus</taxon>
    </lineage>
</organism>
<dbReference type="STRING" id="429701.A0A2G9G917"/>
<dbReference type="InterPro" id="IPR033690">
    <property type="entry name" value="Adenylat_kinase_CS"/>
</dbReference>
<evidence type="ECO:0000256" key="1">
    <source>
        <dbReference type="ARBA" id="ARBA00007220"/>
    </source>
</evidence>